<dbReference type="InterPro" id="IPR005479">
    <property type="entry name" value="CPAse_ATP-bd"/>
</dbReference>
<dbReference type="FunFam" id="3.30.1490.20:FF:000018">
    <property type="entry name" value="Biotin carboxylase"/>
    <property type="match status" value="1"/>
</dbReference>
<dbReference type="EMBL" id="CP035033">
    <property type="protein sequence ID" value="QAB14675.1"/>
    <property type="molecule type" value="Genomic_DNA"/>
</dbReference>
<evidence type="ECO:0000256" key="10">
    <source>
        <dbReference type="ARBA" id="ARBA00022842"/>
    </source>
</evidence>
<evidence type="ECO:0000256" key="9">
    <source>
        <dbReference type="ARBA" id="ARBA00022840"/>
    </source>
</evidence>
<evidence type="ECO:0000256" key="5">
    <source>
        <dbReference type="ARBA" id="ARBA00017242"/>
    </source>
</evidence>
<dbReference type="InterPro" id="IPR005482">
    <property type="entry name" value="Biotin_COase_C"/>
</dbReference>
<sequence length="449" mass="49122">MIEKILIANRGEIALRVLRACKEMGIKTVAVHSTADANLKHVLLADESVCIGPAPSSESYLNIPAIIAAAEITDAEAIHPGYGFLSENADFAERVEESGFAFIGPKAETIRIMGDKVSAIKAMKAAGVPTVPGSGGPLGDNDEENKRLAKEIGYPIIIKASGGGGGRGMRVVHTESNLVKSIQLTKSEAGSFFGNPEVYMEKFLETPRHIEIQVLADGQGNAIHLGERDCSMQRRHQKVVEEAPAPGITEEQRNKIGQACVNACIEIGYRGAGTFEFLYEKGEFYFIEMNTRLQVEHPVTEQVTGIDLVKAQIEIAMGNPLTIKQEDVVLTGHAIECRINAENPSKNFIPSPGRIDRLHLAGGIGVRWDSHIYTGYPVPPNYDSMIGKLICFGPNRESAIARMDTALDELIIQGIDTNIRMQREIMNDLGFCEGEQNIHYLEHRLEHLV</sequence>
<evidence type="ECO:0000256" key="8">
    <source>
        <dbReference type="ARBA" id="ARBA00022741"/>
    </source>
</evidence>
<dbReference type="InterPro" id="IPR011761">
    <property type="entry name" value="ATP-grasp"/>
</dbReference>
<comment type="subunit">
    <text evidence="3 15">Acetyl-CoA carboxylase is a heterohexamer of biotin carboxyl carrier protein, biotin carboxylase and the two subunits of carboxyl transferase in a 2:2 complex.</text>
</comment>
<keyword evidence="15" id="KW-0275">Fatty acid biosynthesis</keyword>
<keyword evidence="19" id="KW-1185">Reference proteome</keyword>
<keyword evidence="7" id="KW-0479">Metal-binding</keyword>
<protein>
    <recommendedName>
        <fullName evidence="5 15">Biotin carboxylase</fullName>
        <ecNumber evidence="4 15">6.3.4.14</ecNumber>
    </recommendedName>
    <alternativeName>
        <fullName evidence="12 15">Acetyl-coenzyme A carboxylase biotin carboxylase subunit A</fullName>
    </alternativeName>
</protein>
<keyword evidence="15" id="KW-0444">Lipid biosynthesis</keyword>
<dbReference type="Proteomes" id="UP000285478">
    <property type="component" value="Chromosome"/>
</dbReference>
<dbReference type="Gene3D" id="3.30.470.20">
    <property type="entry name" value="ATP-grasp fold, B domain"/>
    <property type="match status" value="1"/>
</dbReference>
<dbReference type="EC" id="6.3.4.14" evidence="4 15"/>
<dbReference type="NCBIfam" id="NF006367">
    <property type="entry name" value="PRK08591.1"/>
    <property type="match status" value="1"/>
</dbReference>
<keyword evidence="11 15" id="KW-0092">Biotin</keyword>
<dbReference type="SMART" id="SM00878">
    <property type="entry name" value="Biotin_carb_C"/>
    <property type="match status" value="1"/>
</dbReference>
<dbReference type="GO" id="GO:0046872">
    <property type="term" value="F:metal ion binding"/>
    <property type="evidence" value="ECO:0007669"/>
    <property type="project" value="UniProtKB-KW"/>
</dbReference>
<dbReference type="InterPro" id="IPR011764">
    <property type="entry name" value="Biotin_carboxylation_dom"/>
</dbReference>
<evidence type="ECO:0000256" key="14">
    <source>
        <dbReference type="PROSITE-ProRule" id="PRU00409"/>
    </source>
</evidence>
<dbReference type="SUPFAM" id="SSF52440">
    <property type="entry name" value="PreATP-grasp domain"/>
    <property type="match status" value="1"/>
</dbReference>
<dbReference type="InterPro" id="IPR051602">
    <property type="entry name" value="ACC_Biotin_Carboxylase"/>
</dbReference>
<evidence type="ECO:0000259" key="17">
    <source>
        <dbReference type="PROSITE" id="PS50979"/>
    </source>
</evidence>
<dbReference type="InterPro" id="IPR016185">
    <property type="entry name" value="PreATP-grasp_dom_sf"/>
</dbReference>
<dbReference type="PROSITE" id="PS50979">
    <property type="entry name" value="BC"/>
    <property type="match status" value="1"/>
</dbReference>
<dbReference type="PANTHER" id="PTHR48095">
    <property type="entry name" value="PYRUVATE CARBOXYLASE SUBUNIT A"/>
    <property type="match status" value="1"/>
</dbReference>
<reference evidence="18 19" key="1">
    <citation type="journal article" date="2018" name="Environ. Microbiol.">
        <title>Genomes of ubiquitous marine and hypersaline Hydrogenovibrio, Thiomicrorhabdus and Thiomicrospira spp. encode a diversity of mechanisms to sustain chemolithoautotrophy in heterogeneous environments.</title>
        <authorList>
            <person name="Scott K.M."/>
            <person name="Williams J."/>
            <person name="Porter C.M.B."/>
            <person name="Russel S."/>
            <person name="Harmer T.L."/>
            <person name="Paul J.H."/>
            <person name="Antonen K.M."/>
            <person name="Bridges M.K."/>
            <person name="Camper G.J."/>
            <person name="Campla C.K."/>
            <person name="Casella L.G."/>
            <person name="Chase E."/>
            <person name="Conrad J.W."/>
            <person name="Cruz M.C."/>
            <person name="Dunlap D.S."/>
            <person name="Duran L."/>
            <person name="Fahsbender E.M."/>
            <person name="Goldsmith D.B."/>
            <person name="Keeley R.F."/>
            <person name="Kondoff M.R."/>
            <person name="Kussy B.I."/>
            <person name="Lane M.K."/>
            <person name="Lawler S."/>
            <person name="Leigh B.A."/>
            <person name="Lewis C."/>
            <person name="Lostal L.M."/>
            <person name="Marking D."/>
            <person name="Mancera P.A."/>
            <person name="McClenthan E.C."/>
            <person name="McIntyre E.A."/>
            <person name="Mine J.A."/>
            <person name="Modi S."/>
            <person name="Moore B.D."/>
            <person name="Morgan W.A."/>
            <person name="Nelson K.M."/>
            <person name="Nguyen K.N."/>
            <person name="Ogburn N."/>
            <person name="Parrino D.G."/>
            <person name="Pedapudi A.D."/>
            <person name="Pelham R.P."/>
            <person name="Preece A.M."/>
            <person name="Rampersad E.A."/>
            <person name="Richardson J.C."/>
            <person name="Rodgers C.M."/>
            <person name="Schaffer B.L."/>
            <person name="Sheridan N.E."/>
            <person name="Solone M.R."/>
            <person name="Staley Z.R."/>
            <person name="Tabuchi M."/>
            <person name="Waide R.J."/>
            <person name="Wanjugi P.W."/>
            <person name="Young S."/>
            <person name="Clum A."/>
            <person name="Daum C."/>
            <person name="Huntemann M."/>
            <person name="Ivanova N."/>
            <person name="Kyrpides N."/>
            <person name="Mikhailova N."/>
            <person name="Palaniappan K."/>
            <person name="Pillay M."/>
            <person name="Reddy T.B.K."/>
            <person name="Shapiro N."/>
            <person name="Stamatis D."/>
            <person name="Varghese N."/>
            <person name="Woyke T."/>
            <person name="Boden R."/>
            <person name="Freyermuth S.K."/>
            <person name="Kerfeld C.A."/>
        </authorList>
    </citation>
    <scope>NUCLEOTIDE SEQUENCE [LARGE SCALE GENOMIC DNA]</scope>
    <source>
        <strain evidence="18 19">JR-2</strain>
    </source>
</reference>
<comment type="function">
    <text evidence="1 15">This protein is a component of the acetyl coenzyme A carboxylase complex; first, biotin carboxylase catalyzes the carboxylation of the carrier protein and then the transcarboxylase transfers the carboxyl group to form malonyl-CoA.</text>
</comment>
<dbReference type="InterPro" id="IPR005481">
    <property type="entry name" value="BC-like_N"/>
</dbReference>
<gene>
    <name evidence="18" type="primary">accC</name>
    <name evidence="18" type="ORF">EPV75_02820</name>
</gene>
<dbReference type="FunFam" id="3.40.50.20:FF:000010">
    <property type="entry name" value="Propionyl-CoA carboxylase subunit alpha"/>
    <property type="match status" value="1"/>
</dbReference>
<dbReference type="SUPFAM" id="SSF51246">
    <property type="entry name" value="Rudiment single hybrid motif"/>
    <property type="match status" value="1"/>
</dbReference>
<proteinExistence type="predicted"/>
<keyword evidence="15" id="KW-0443">Lipid metabolism</keyword>
<evidence type="ECO:0000259" key="16">
    <source>
        <dbReference type="PROSITE" id="PS50975"/>
    </source>
</evidence>
<evidence type="ECO:0000256" key="6">
    <source>
        <dbReference type="ARBA" id="ARBA00022598"/>
    </source>
</evidence>
<dbReference type="AlphaFoldDB" id="A0A451G596"/>
<evidence type="ECO:0000256" key="13">
    <source>
        <dbReference type="ARBA" id="ARBA00048600"/>
    </source>
</evidence>
<dbReference type="Pfam" id="PF00289">
    <property type="entry name" value="Biotin_carb_N"/>
    <property type="match status" value="1"/>
</dbReference>
<dbReference type="InterPro" id="IPR011054">
    <property type="entry name" value="Rudment_hybrid_motif"/>
</dbReference>
<keyword evidence="8 14" id="KW-0547">Nucleotide-binding</keyword>
<dbReference type="UniPathway" id="UPA00655">
    <property type="reaction ID" value="UER00711"/>
</dbReference>
<dbReference type="PANTHER" id="PTHR48095:SF2">
    <property type="entry name" value="BIOTIN CARBOXYLASE, CHLOROPLASTIC"/>
    <property type="match status" value="1"/>
</dbReference>
<keyword evidence="10" id="KW-0460">Magnesium</keyword>
<feature type="domain" description="ATP-grasp" evidence="16">
    <location>
        <begin position="120"/>
        <end position="317"/>
    </location>
</feature>
<dbReference type="GO" id="GO:0005524">
    <property type="term" value="F:ATP binding"/>
    <property type="evidence" value="ECO:0007669"/>
    <property type="project" value="UniProtKB-UniRule"/>
</dbReference>
<evidence type="ECO:0000256" key="12">
    <source>
        <dbReference type="ARBA" id="ARBA00033786"/>
    </source>
</evidence>
<evidence type="ECO:0000313" key="18">
    <source>
        <dbReference type="EMBL" id="QAB14675.1"/>
    </source>
</evidence>
<evidence type="ECO:0000256" key="15">
    <source>
        <dbReference type="RuleBase" id="RU365063"/>
    </source>
</evidence>
<dbReference type="RefSeq" id="WP_029939726.1">
    <property type="nucleotide sequence ID" value="NZ_CP035033.1"/>
</dbReference>
<dbReference type="GO" id="GO:0006633">
    <property type="term" value="P:fatty acid biosynthetic process"/>
    <property type="evidence" value="ECO:0007669"/>
    <property type="project" value="UniProtKB-KW"/>
</dbReference>
<name>A0A451G596_9GAMM</name>
<comment type="pathway">
    <text evidence="2 15">Lipid metabolism; malonyl-CoA biosynthesis; malonyl-CoA from acetyl-CoA: step 1/1.</text>
</comment>
<keyword evidence="9 14" id="KW-0067">ATP-binding</keyword>
<dbReference type="KEGG" id="htr:EPV75_02820"/>
<dbReference type="PROSITE" id="PS00866">
    <property type="entry name" value="CPSASE_1"/>
    <property type="match status" value="1"/>
</dbReference>
<dbReference type="SUPFAM" id="SSF56059">
    <property type="entry name" value="Glutathione synthetase ATP-binding domain-like"/>
    <property type="match status" value="1"/>
</dbReference>
<dbReference type="Pfam" id="PF02786">
    <property type="entry name" value="CPSase_L_D2"/>
    <property type="match status" value="1"/>
</dbReference>
<dbReference type="PROSITE" id="PS00867">
    <property type="entry name" value="CPSASE_2"/>
    <property type="match status" value="1"/>
</dbReference>
<evidence type="ECO:0000256" key="3">
    <source>
        <dbReference type="ARBA" id="ARBA00011750"/>
    </source>
</evidence>
<keyword evidence="6 15" id="KW-0436">Ligase</keyword>
<evidence type="ECO:0000313" key="19">
    <source>
        <dbReference type="Proteomes" id="UP000285478"/>
    </source>
</evidence>
<dbReference type="GO" id="GO:2001295">
    <property type="term" value="P:malonyl-CoA biosynthetic process"/>
    <property type="evidence" value="ECO:0007669"/>
    <property type="project" value="UniProtKB-UniPathway"/>
</dbReference>
<accession>A0A451G596</accession>
<evidence type="ECO:0000256" key="4">
    <source>
        <dbReference type="ARBA" id="ARBA00013263"/>
    </source>
</evidence>
<evidence type="ECO:0000256" key="1">
    <source>
        <dbReference type="ARBA" id="ARBA00003761"/>
    </source>
</evidence>
<evidence type="ECO:0000256" key="7">
    <source>
        <dbReference type="ARBA" id="ARBA00022723"/>
    </source>
</evidence>
<feature type="domain" description="Biotin carboxylation" evidence="17">
    <location>
        <begin position="1"/>
        <end position="446"/>
    </location>
</feature>
<dbReference type="InterPro" id="IPR004549">
    <property type="entry name" value="Acetyl_CoA_COase_biotin_COase"/>
</dbReference>
<dbReference type="PROSITE" id="PS50975">
    <property type="entry name" value="ATP_GRASP"/>
    <property type="match status" value="1"/>
</dbReference>
<comment type="catalytic activity">
    <reaction evidence="13 15">
        <text>N(6)-biotinyl-L-lysyl-[protein] + hydrogencarbonate + ATP = N(6)-carboxybiotinyl-L-lysyl-[protein] + ADP + phosphate + H(+)</text>
        <dbReference type="Rhea" id="RHEA:13501"/>
        <dbReference type="Rhea" id="RHEA-COMP:10505"/>
        <dbReference type="Rhea" id="RHEA-COMP:10506"/>
        <dbReference type="ChEBI" id="CHEBI:15378"/>
        <dbReference type="ChEBI" id="CHEBI:17544"/>
        <dbReference type="ChEBI" id="CHEBI:30616"/>
        <dbReference type="ChEBI" id="CHEBI:43474"/>
        <dbReference type="ChEBI" id="CHEBI:83144"/>
        <dbReference type="ChEBI" id="CHEBI:83145"/>
        <dbReference type="ChEBI" id="CHEBI:456216"/>
        <dbReference type="EC" id="6.3.4.14"/>
    </reaction>
</comment>
<evidence type="ECO:0000256" key="11">
    <source>
        <dbReference type="ARBA" id="ARBA00023267"/>
    </source>
</evidence>
<dbReference type="GO" id="GO:0004075">
    <property type="term" value="F:biotin carboxylase activity"/>
    <property type="evidence" value="ECO:0007669"/>
    <property type="project" value="UniProtKB-EC"/>
</dbReference>
<organism evidence="18 19">
    <name type="scientific">Hydrogenovibrio thermophilus</name>
    <dbReference type="NCBI Taxonomy" id="265883"/>
    <lineage>
        <taxon>Bacteria</taxon>
        <taxon>Pseudomonadati</taxon>
        <taxon>Pseudomonadota</taxon>
        <taxon>Gammaproteobacteria</taxon>
        <taxon>Thiotrichales</taxon>
        <taxon>Piscirickettsiaceae</taxon>
        <taxon>Hydrogenovibrio</taxon>
    </lineage>
</organism>
<dbReference type="Pfam" id="PF02785">
    <property type="entry name" value="Biotin_carb_C"/>
    <property type="match status" value="1"/>
</dbReference>
<keyword evidence="15" id="KW-0276">Fatty acid metabolism</keyword>
<dbReference type="NCBIfam" id="TIGR00514">
    <property type="entry name" value="accC"/>
    <property type="match status" value="1"/>
</dbReference>
<evidence type="ECO:0000256" key="2">
    <source>
        <dbReference type="ARBA" id="ARBA00004956"/>
    </source>
</evidence>